<dbReference type="Proteomes" id="UP000199441">
    <property type="component" value="Unassembled WGS sequence"/>
</dbReference>
<feature type="signal peptide" evidence="1">
    <location>
        <begin position="1"/>
        <end position="18"/>
    </location>
</feature>
<evidence type="ECO:0000259" key="2">
    <source>
        <dbReference type="Pfam" id="PF12697"/>
    </source>
</evidence>
<dbReference type="STRING" id="670155.SAMN04488001_1964"/>
<dbReference type="SUPFAM" id="SSF53474">
    <property type="entry name" value="alpha/beta-Hydrolases"/>
    <property type="match status" value="1"/>
</dbReference>
<accession>A0A1H2XFK4</accession>
<keyword evidence="4" id="KW-1185">Reference proteome</keyword>
<dbReference type="EMBL" id="FNOI01000003">
    <property type="protein sequence ID" value="SDW91625.1"/>
    <property type="molecule type" value="Genomic_DNA"/>
</dbReference>
<dbReference type="PANTHER" id="PTHR43689">
    <property type="entry name" value="HYDROLASE"/>
    <property type="match status" value="1"/>
</dbReference>
<dbReference type="AlphaFoldDB" id="A0A1H2XFK4"/>
<dbReference type="PROSITE" id="PS51257">
    <property type="entry name" value="PROKAR_LIPOPROTEIN"/>
    <property type="match status" value="1"/>
</dbReference>
<proteinExistence type="predicted"/>
<protein>
    <submittedName>
        <fullName evidence="3">Pimeloyl-ACP methyl ester carboxylesterase</fullName>
    </submittedName>
</protein>
<dbReference type="Pfam" id="PF12697">
    <property type="entry name" value="Abhydrolase_6"/>
    <property type="match status" value="1"/>
</dbReference>
<organism evidence="3 4">
    <name type="scientific">Litoreibacter albidus</name>
    <dbReference type="NCBI Taxonomy" id="670155"/>
    <lineage>
        <taxon>Bacteria</taxon>
        <taxon>Pseudomonadati</taxon>
        <taxon>Pseudomonadota</taxon>
        <taxon>Alphaproteobacteria</taxon>
        <taxon>Rhodobacterales</taxon>
        <taxon>Roseobacteraceae</taxon>
        <taxon>Litoreibacter</taxon>
    </lineage>
</organism>
<evidence type="ECO:0000313" key="3">
    <source>
        <dbReference type="EMBL" id="SDW91625.1"/>
    </source>
</evidence>
<evidence type="ECO:0000313" key="4">
    <source>
        <dbReference type="Proteomes" id="UP000199441"/>
    </source>
</evidence>
<feature type="chain" id="PRO_5011730803" evidence="1">
    <location>
        <begin position="19"/>
        <end position="320"/>
    </location>
</feature>
<dbReference type="Gene3D" id="3.40.50.1820">
    <property type="entry name" value="alpha/beta hydrolase"/>
    <property type="match status" value="1"/>
</dbReference>
<keyword evidence="1" id="KW-0732">Signal</keyword>
<gene>
    <name evidence="3" type="ORF">SAMN04488001_1964</name>
</gene>
<dbReference type="OrthoDB" id="9815441at2"/>
<dbReference type="PRINTS" id="PR00111">
    <property type="entry name" value="ABHYDROLASE"/>
</dbReference>
<sequence length="320" mass="34289">MLKLALFGGAILALAGCAAVLDKRIQSRTEAAIEDFPPEGRILDVNGTPVHVYVEGRGPDVILIHGAGANWKDFTFSMIPQLKGEFRLIAIDRPAHGYTGRIKTRAGDVETVAEQADLIHAAAKMVGAKRPLVVGQSYGGAVALSYGLRHGADTAGLLIISGVSNPWDGKLARFYRVMGSAFGRNVLTPIASAYTGERRANQALDDIFAPDPVPEGYLEHVGIGLAVRPSQVNVNIAMVNALLPQITEQSKRYGELKMPVEIVHGTADQTVGYEIHAVPLSKQVKSARLTTLNGIGHMPHHSAQARTFDALRRLAKRAGL</sequence>
<feature type="domain" description="AB hydrolase-1" evidence="2">
    <location>
        <begin position="61"/>
        <end position="309"/>
    </location>
</feature>
<name>A0A1H2XFK4_9RHOB</name>
<reference evidence="4" key="1">
    <citation type="submission" date="2016-10" db="EMBL/GenBank/DDBJ databases">
        <authorList>
            <person name="Varghese N."/>
            <person name="Submissions S."/>
        </authorList>
    </citation>
    <scope>NUCLEOTIDE SEQUENCE [LARGE SCALE GENOMIC DNA]</scope>
    <source>
        <strain evidence="4">DSM 26922</strain>
    </source>
</reference>
<evidence type="ECO:0000256" key="1">
    <source>
        <dbReference type="SAM" id="SignalP"/>
    </source>
</evidence>
<dbReference type="InterPro" id="IPR000073">
    <property type="entry name" value="AB_hydrolase_1"/>
</dbReference>
<dbReference type="RefSeq" id="WP_089946749.1">
    <property type="nucleotide sequence ID" value="NZ_FNOI01000003.1"/>
</dbReference>
<dbReference type="InterPro" id="IPR029058">
    <property type="entry name" value="AB_hydrolase_fold"/>
</dbReference>
<dbReference type="PANTHER" id="PTHR43689:SF8">
    <property type="entry name" value="ALPHA_BETA-HYDROLASES SUPERFAMILY PROTEIN"/>
    <property type="match status" value="1"/>
</dbReference>